<proteinExistence type="predicted"/>
<organism evidence="2 3">
    <name type="scientific">Cellulomonas xiejunii</name>
    <dbReference type="NCBI Taxonomy" id="2968083"/>
    <lineage>
        <taxon>Bacteria</taxon>
        <taxon>Bacillati</taxon>
        <taxon>Actinomycetota</taxon>
        <taxon>Actinomycetes</taxon>
        <taxon>Micrococcales</taxon>
        <taxon>Cellulomonadaceae</taxon>
        <taxon>Cellulomonas</taxon>
    </lineage>
</organism>
<keyword evidence="3" id="KW-1185">Reference proteome</keyword>
<evidence type="ECO:0000256" key="1">
    <source>
        <dbReference type="SAM" id="MobiDB-lite"/>
    </source>
</evidence>
<reference evidence="2 3" key="1">
    <citation type="submission" date="2022-07" db="EMBL/GenBank/DDBJ databases">
        <title>Novel species in genus cellulomonas.</title>
        <authorList>
            <person name="Ye L."/>
        </authorList>
    </citation>
    <scope>NUCLEOTIDE SEQUENCE [LARGE SCALE GENOMIC DNA]</scope>
    <source>
        <strain evidence="3">zg-B89</strain>
    </source>
</reference>
<feature type="region of interest" description="Disordered" evidence="1">
    <location>
        <begin position="74"/>
        <end position="97"/>
    </location>
</feature>
<name>A0ABY5KK46_9CELL</name>
<dbReference type="EMBL" id="CP101987">
    <property type="protein sequence ID" value="UUI70892.1"/>
    <property type="molecule type" value="Genomic_DNA"/>
</dbReference>
<gene>
    <name evidence="2" type="ORF">NP048_13985</name>
</gene>
<dbReference type="RefSeq" id="WP_227576227.1">
    <property type="nucleotide sequence ID" value="NZ_CP101987.1"/>
</dbReference>
<evidence type="ECO:0000313" key="2">
    <source>
        <dbReference type="EMBL" id="UUI70892.1"/>
    </source>
</evidence>
<dbReference type="Proteomes" id="UP001316384">
    <property type="component" value="Chromosome"/>
</dbReference>
<protein>
    <submittedName>
        <fullName evidence="2">Uncharacterized protein</fullName>
    </submittedName>
</protein>
<accession>A0ABY5KK46</accession>
<sequence>MSTRLDLALQELADAAGATSGFGDPDTSTTVQTVARLTARVRRRRATRGAGTAAVAASAAGAVALVAPQLTRDVSPAGDPDAAPGTCRSSVTKLPSGPRDALGVELGHRAGGGVPVIATAEAGNDLGTWQGRSADLVVNVSQVPDAGVGATRLRFLVTQEGVVKALTQGPVSITPTTTDEVLRTHLATPAPATTEDLPVYPLEDTGHRWQIAQTSTGVQRVAQSAALGFTACNGTGKLPSGTYQVYATIADSVGTARGSAGPWDVEIAQDDEATSHDLPDGFPADVPLIPGRLVGAEWHGSGWTVEIAAPGDDRATIATTLLAQGALRGDGVSDWDGRVLPPPYANVLFSAAGVELPGWAVRAAASRTADGEPSVVYTLTRRP</sequence>
<evidence type="ECO:0000313" key="3">
    <source>
        <dbReference type="Proteomes" id="UP001316384"/>
    </source>
</evidence>